<reference evidence="1 2" key="1">
    <citation type="journal article" date="2021" name="Sci. Rep.">
        <title>The distribution of antibiotic resistance genes in chicken gut microbiota commensals.</title>
        <authorList>
            <person name="Juricova H."/>
            <person name="Matiasovicova J."/>
            <person name="Kubasova T."/>
            <person name="Cejkova D."/>
            <person name="Rychlik I."/>
        </authorList>
    </citation>
    <scope>NUCLEOTIDE SEQUENCE [LARGE SCALE GENOMIC DNA]</scope>
    <source>
        <strain evidence="1 2">An772</strain>
    </source>
</reference>
<organism evidence="1 2">
    <name type="scientific">Mediterranea massiliensis</name>
    <dbReference type="NCBI Taxonomy" id="1841865"/>
    <lineage>
        <taxon>Bacteria</taxon>
        <taxon>Pseudomonadati</taxon>
        <taxon>Bacteroidota</taxon>
        <taxon>Bacteroidia</taxon>
        <taxon>Bacteroidales</taxon>
        <taxon>Bacteroidaceae</taxon>
        <taxon>Mediterranea</taxon>
    </lineage>
</organism>
<accession>A0ABS2DYK7</accession>
<dbReference type="Proteomes" id="UP000766986">
    <property type="component" value="Unassembled WGS sequence"/>
</dbReference>
<evidence type="ECO:0000313" key="1">
    <source>
        <dbReference type="EMBL" id="MBM6734452.1"/>
    </source>
</evidence>
<dbReference type="EMBL" id="JACLYZ010000006">
    <property type="protein sequence ID" value="MBM6734452.1"/>
    <property type="molecule type" value="Genomic_DNA"/>
</dbReference>
<evidence type="ECO:0000313" key="2">
    <source>
        <dbReference type="Proteomes" id="UP000766986"/>
    </source>
</evidence>
<proteinExistence type="predicted"/>
<sequence length="60" mass="6853">MGILKDAILDALKEQGVKAEWVGEKPRVLKTAAQSKYDDLRKVERNYTRGVHEARKEANK</sequence>
<dbReference type="RefSeq" id="WP_205094878.1">
    <property type="nucleotide sequence ID" value="NZ_JACLYZ010000006.1"/>
</dbReference>
<gene>
    <name evidence="1" type="ORF">H7U35_04305</name>
</gene>
<name>A0ABS2DYK7_9BACT</name>
<keyword evidence="2" id="KW-1185">Reference proteome</keyword>
<protein>
    <submittedName>
        <fullName evidence="1">Uncharacterized protein</fullName>
    </submittedName>
</protein>
<comment type="caution">
    <text evidence="1">The sequence shown here is derived from an EMBL/GenBank/DDBJ whole genome shotgun (WGS) entry which is preliminary data.</text>
</comment>